<name>A0A381URM8_9ZZZZ</name>
<protein>
    <submittedName>
        <fullName evidence="1">Uncharacterized protein</fullName>
    </submittedName>
</protein>
<proteinExistence type="predicted"/>
<sequence>MIDLSYIIPDMKETINIKYNDKTYVIPKPFNQCYFGSEPTKEITIGNRFNDKDHQQFAKLPAFAVAIYDTIIGAEQTEDYKLMQQGITWFQKNFTNEYYVLLD</sequence>
<accession>A0A381URM8</accession>
<evidence type="ECO:0000313" key="1">
    <source>
        <dbReference type="EMBL" id="SVA30740.1"/>
    </source>
</evidence>
<gene>
    <name evidence="1" type="ORF">METZ01_LOCUS83594</name>
</gene>
<dbReference type="EMBL" id="UINC01006976">
    <property type="protein sequence ID" value="SVA30740.1"/>
    <property type="molecule type" value="Genomic_DNA"/>
</dbReference>
<dbReference type="AlphaFoldDB" id="A0A381URM8"/>
<organism evidence="1">
    <name type="scientific">marine metagenome</name>
    <dbReference type="NCBI Taxonomy" id="408172"/>
    <lineage>
        <taxon>unclassified sequences</taxon>
        <taxon>metagenomes</taxon>
        <taxon>ecological metagenomes</taxon>
    </lineage>
</organism>
<reference evidence="1" key="1">
    <citation type="submission" date="2018-05" db="EMBL/GenBank/DDBJ databases">
        <authorList>
            <person name="Lanie J.A."/>
            <person name="Ng W.-L."/>
            <person name="Kazmierczak K.M."/>
            <person name="Andrzejewski T.M."/>
            <person name="Davidsen T.M."/>
            <person name="Wayne K.J."/>
            <person name="Tettelin H."/>
            <person name="Glass J.I."/>
            <person name="Rusch D."/>
            <person name="Podicherti R."/>
            <person name="Tsui H.-C.T."/>
            <person name="Winkler M.E."/>
        </authorList>
    </citation>
    <scope>NUCLEOTIDE SEQUENCE</scope>
</reference>